<organism evidence="7 8">
    <name type="scientific">Galendromus occidentalis</name>
    <name type="common">western predatory mite</name>
    <dbReference type="NCBI Taxonomy" id="34638"/>
    <lineage>
        <taxon>Eukaryota</taxon>
        <taxon>Metazoa</taxon>
        <taxon>Ecdysozoa</taxon>
        <taxon>Arthropoda</taxon>
        <taxon>Chelicerata</taxon>
        <taxon>Arachnida</taxon>
        <taxon>Acari</taxon>
        <taxon>Parasitiformes</taxon>
        <taxon>Mesostigmata</taxon>
        <taxon>Gamasina</taxon>
        <taxon>Phytoseioidea</taxon>
        <taxon>Phytoseiidae</taxon>
        <taxon>Typhlodrominae</taxon>
        <taxon>Galendromus</taxon>
    </lineage>
</organism>
<evidence type="ECO:0000256" key="5">
    <source>
        <dbReference type="SAM" id="MobiDB-lite"/>
    </source>
</evidence>
<dbReference type="RefSeq" id="XP_003738544.1">
    <property type="nucleotide sequence ID" value="XM_003738496.2"/>
</dbReference>
<dbReference type="GO" id="GO:0035091">
    <property type="term" value="F:phosphatidylinositol binding"/>
    <property type="evidence" value="ECO:0007669"/>
    <property type="project" value="UniProtKB-UniRule"/>
</dbReference>
<name>A0AAJ6QL77_9ACAR</name>
<dbReference type="GeneID" id="100904018"/>
<feature type="coiled-coil region" evidence="4">
    <location>
        <begin position="296"/>
        <end position="330"/>
    </location>
</feature>
<dbReference type="InterPro" id="IPR027267">
    <property type="entry name" value="AH/BAR_dom_sf"/>
</dbReference>
<dbReference type="GO" id="GO:0090389">
    <property type="term" value="P:phagosome-lysosome fusion involved in apoptotic cell clearance"/>
    <property type="evidence" value="ECO:0007669"/>
    <property type="project" value="TreeGrafter"/>
</dbReference>
<dbReference type="Gene3D" id="3.30.1520.10">
    <property type="entry name" value="Phox-like domain"/>
    <property type="match status" value="1"/>
</dbReference>
<dbReference type="PANTHER" id="PTHR45850:SF1">
    <property type="entry name" value="SORTING NEXIN 6, ISOFORM B"/>
    <property type="match status" value="1"/>
</dbReference>
<evidence type="ECO:0000313" key="8">
    <source>
        <dbReference type="RefSeq" id="XP_003738544.1"/>
    </source>
</evidence>
<evidence type="ECO:0000256" key="2">
    <source>
        <dbReference type="ARBA" id="ARBA00022448"/>
    </source>
</evidence>
<keyword evidence="7" id="KW-1185">Reference proteome</keyword>
<dbReference type="CDD" id="cd06892">
    <property type="entry name" value="PX_SNX5_like"/>
    <property type="match status" value="1"/>
</dbReference>
<dbReference type="KEGG" id="goe:100904018"/>
<feature type="domain" description="PX" evidence="6">
    <location>
        <begin position="23"/>
        <end position="165"/>
    </location>
</feature>
<reference evidence="8" key="1">
    <citation type="submission" date="2025-08" db="UniProtKB">
        <authorList>
            <consortium name="RefSeq"/>
        </authorList>
    </citation>
    <scope>IDENTIFICATION</scope>
</reference>
<dbReference type="PIRSF" id="PIRSF036924">
    <property type="entry name" value="Snx5_Snx6"/>
    <property type="match status" value="1"/>
</dbReference>
<dbReference type="AlphaFoldDB" id="A0AAJ6QL77"/>
<dbReference type="Gene3D" id="1.20.1270.60">
    <property type="entry name" value="Arfaptin homology (AH) domain/BAR domain"/>
    <property type="match status" value="1"/>
</dbReference>
<gene>
    <name evidence="8" type="primary">LOC100904018</name>
</gene>
<dbReference type="InterPro" id="IPR036871">
    <property type="entry name" value="PX_dom_sf"/>
</dbReference>
<evidence type="ECO:0000256" key="4">
    <source>
        <dbReference type="SAM" id="Coils"/>
    </source>
</evidence>
<evidence type="ECO:0000313" key="7">
    <source>
        <dbReference type="Proteomes" id="UP000694867"/>
    </source>
</evidence>
<protein>
    <recommendedName>
        <fullName evidence="3">Sorting nexin</fullName>
    </recommendedName>
</protein>
<dbReference type="Proteomes" id="UP000694867">
    <property type="component" value="Unplaced"/>
</dbReference>
<dbReference type="InterPro" id="IPR001683">
    <property type="entry name" value="PX_dom"/>
</dbReference>
<feature type="region of interest" description="Disordered" evidence="5">
    <location>
        <begin position="1"/>
        <end position="24"/>
    </location>
</feature>
<evidence type="ECO:0000259" key="6">
    <source>
        <dbReference type="PROSITE" id="PS50195"/>
    </source>
</evidence>
<dbReference type="FunFam" id="3.30.1520.10:FF:000001">
    <property type="entry name" value="Sorting nexin"/>
    <property type="match status" value="1"/>
</dbReference>
<evidence type="ECO:0000256" key="1">
    <source>
        <dbReference type="ARBA" id="ARBA00010883"/>
    </source>
</evidence>
<proteinExistence type="inferred from homology"/>
<evidence type="ECO:0000256" key="3">
    <source>
        <dbReference type="PIRNR" id="PIRNR036924"/>
    </source>
</evidence>
<dbReference type="PROSITE" id="PS50195">
    <property type="entry name" value="PX"/>
    <property type="match status" value="1"/>
</dbReference>
<dbReference type="PANTHER" id="PTHR45850">
    <property type="entry name" value="SORTING NEXIN FAMILY MEMBER"/>
    <property type="match status" value="1"/>
</dbReference>
<comment type="function">
    <text evidence="3">Involved in several stages of intracellular trafficking.</text>
</comment>
<sequence>MLAFQEDAEANARNSKDSAPVTVDSSEDLAVDISDALSERDKVKFTVHTRYTSGEHSVVREHEEFIWLHTVIEEHPPYAGYIIPPPPPRPDFDASREKLQKLGEGEGTMTKDEFAKMKAELEAEYLATFKKTVAMHEMFLQRLASHRIFKNDPNFKIFLTYKDDLSVRGRNKKEMFQKFFTKLNQSADDFMSPSVERSDSFDPQKHFLISYQSHVENAYQKADKMTQAHKRLADNYIRISTQFLELSKMESQLRKYIPKFSDGLEKARKCESRACSDMDLKLTDILKYYHNETKAARDLMQRRQRCLLDYENANKQLEKARLREREVSSAEECQREASSRYEDITSTMEKELLGFRSRRISNYKKSLIELAELQVKHNKSALQVLRNCLLSLKSEMIQDEL</sequence>
<dbReference type="SUPFAM" id="SSF64268">
    <property type="entry name" value="PX domain"/>
    <property type="match status" value="1"/>
</dbReference>
<keyword evidence="4" id="KW-0175">Coiled coil</keyword>
<dbReference type="Pfam" id="PF00787">
    <property type="entry name" value="PX"/>
    <property type="match status" value="1"/>
</dbReference>
<keyword evidence="2 3" id="KW-0813">Transport</keyword>
<dbReference type="GO" id="GO:0015031">
    <property type="term" value="P:protein transport"/>
    <property type="evidence" value="ECO:0007669"/>
    <property type="project" value="UniProtKB-KW"/>
</dbReference>
<comment type="similarity">
    <text evidence="1 3">Belongs to the sorting nexin family.</text>
</comment>
<dbReference type="InterPro" id="IPR014637">
    <property type="entry name" value="SNX5/SNX6/SNX32"/>
</dbReference>
<dbReference type="SUPFAM" id="SSF103657">
    <property type="entry name" value="BAR/IMD domain-like"/>
    <property type="match status" value="1"/>
</dbReference>
<accession>A0AAJ6QL77</accession>
<keyword evidence="3" id="KW-0653">Protein transport</keyword>